<keyword evidence="1" id="KW-1133">Transmembrane helix</keyword>
<keyword evidence="3" id="KW-1185">Reference proteome</keyword>
<gene>
    <name evidence="2" type="ORF">Nepgr_023006</name>
</gene>
<name>A0AAD3XYM3_NEPGR</name>
<dbReference type="AlphaFoldDB" id="A0AAD3XYM3"/>
<dbReference type="Proteomes" id="UP001279734">
    <property type="component" value="Unassembled WGS sequence"/>
</dbReference>
<comment type="caution">
    <text evidence="2">The sequence shown here is derived from an EMBL/GenBank/DDBJ whole genome shotgun (WGS) entry which is preliminary data.</text>
</comment>
<evidence type="ECO:0000256" key="1">
    <source>
        <dbReference type="SAM" id="Phobius"/>
    </source>
</evidence>
<evidence type="ECO:0000313" key="2">
    <source>
        <dbReference type="EMBL" id="GMH21164.1"/>
    </source>
</evidence>
<proteinExistence type="predicted"/>
<feature type="transmembrane region" description="Helical" evidence="1">
    <location>
        <begin position="72"/>
        <end position="90"/>
    </location>
</feature>
<feature type="transmembrane region" description="Helical" evidence="1">
    <location>
        <begin position="18"/>
        <end position="36"/>
    </location>
</feature>
<protein>
    <submittedName>
        <fullName evidence="2">Uncharacterized protein</fullName>
    </submittedName>
</protein>
<feature type="transmembrane region" description="Helical" evidence="1">
    <location>
        <begin position="43"/>
        <end position="60"/>
    </location>
</feature>
<accession>A0AAD3XYM3</accession>
<keyword evidence="1" id="KW-0472">Membrane</keyword>
<sequence>MKLCLVAGPAMFGSSLPAYLPAGFLVMLVGLGLLSGHVPAGRPTMLVCWPVLMLVGQFDYLECRWFCPENAVLPPACVSLGCIWVFGSILL</sequence>
<organism evidence="2 3">
    <name type="scientific">Nepenthes gracilis</name>
    <name type="common">Slender pitcher plant</name>
    <dbReference type="NCBI Taxonomy" id="150966"/>
    <lineage>
        <taxon>Eukaryota</taxon>
        <taxon>Viridiplantae</taxon>
        <taxon>Streptophyta</taxon>
        <taxon>Embryophyta</taxon>
        <taxon>Tracheophyta</taxon>
        <taxon>Spermatophyta</taxon>
        <taxon>Magnoliopsida</taxon>
        <taxon>eudicotyledons</taxon>
        <taxon>Gunneridae</taxon>
        <taxon>Pentapetalae</taxon>
        <taxon>Caryophyllales</taxon>
        <taxon>Nepenthaceae</taxon>
        <taxon>Nepenthes</taxon>
    </lineage>
</organism>
<keyword evidence="1" id="KW-0812">Transmembrane</keyword>
<dbReference type="EMBL" id="BSYO01000022">
    <property type="protein sequence ID" value="GMH21164.1"/>
    <property type="molecule type" value="Genomic_DNA"/>
</dbReference>
<evidence type="ECO:0000313" key="3">
    <source>
        <dbReference type="Proteomes" id="UP001279734"/>
    </source>
</evidence>
<reference evidence="2" key="1">
    <citation type="submission" date="2023-05" db="EMBL/GenBank/DDBJ databases">
        <title>Nepenthes gracilis genome sequencing.</title>
        <authorList>
            <person name="Fukushima K."/>
        </authorList>
    </citation>
    <scope>NUCLEOTIDE SEQUENCE</scope>
    <source>
        <strain evidence="2">SING2019-196</strain>
    </source>
</reference>